<evidence type="ECO:0000256" key="4">
    <source>
        <dbReference type="ARBA" id="ARBA00022679"/>
    </source>
</evidence>
<name>A0A7W9F7E1_9CAUL</name>
<feature type="domain" description="Methylated-DNA-[protein]-cysteine S-methyltransferase DNA binding" evidence="9">
    <location>
        <begin position="93"/>
        <end position="171"/>
    </location>
</feature>
<comment type="function">
    <text evidence="8">Involved in the cellular defense against the biological effects of O6-methylguanine (O6-MeG) and O4-methylthymine (O4-MeT) in DNA. Repairs the methylated nucleobase in DNA by stoichiometrically transferring the methyl group to a cysteine residue in the enzyme. This is a suicide reaction: the enzyme is irreversibly inactivated.</text>
</comment>
<dbReference type="InterPro" id="IPR014048">
    <property type="entry name" value="MethylDNA_cys_MeTrfase_DNA-bd"/>
</dbReference>
<dbReference type="PANTHER" id="PTHR10815">
    <property type="entry name" value="METHYLATED-DNA--PROTEIN-CYSTEINE METHYLTRANSFERASE"/>
    <property type="match status" value="1"/>
</dbReference>
<dbReference type="HAMAP" id="MF_00772">
    <property type="entry name" value="OGT"/>
    <property type="match status" value="1"/>
</dbReference>
<comment type="catalytic activity">
    <reaction evidence="7 8">
        <text>a 6-O-methyl-2'-deoxyguanosine in DNA + L-cysteinyl-[protein] = S-methyl-L-cysteinyl-[protein] + a 2'-deoxyguanosine in DNA</text>
        <dbReference type="Rhea" id="RHEA:24000"/>
        <dbReference type="Rhea" id="RHEA-COMP:10131"/>
        <dbReference type="Rhea" id="RHEA-COMP:10132"/>
        <dbReference type="Rhea" id="RHEA-COMP:11367"/>
        <dbReference type="Rhea" id="RHEA-COMP:11368"/>
        <dbReference type="ChEBI" id="CHEBI:29950"/>
        <dbReference type="ChEBI" id="CHEBI:82612"/>
        <dbReference type="ChEBI" id="CHEBI:85445"/>
        <dbReference type="ChEBI" id="CHEBI:85448"/>
        <dbReference type="EC" id="2.1.1.63"/>
    </reaction>
</comment>
<evidence type="ECO:0000256" key="7">
    <source>
        <dbReference type="ARBA" id="ARBA00049348"/>
    </source>
</evidence>
<keyword evidence="3 8" id="KW-0489">Methyltransferase</keyword>
<feature type="active site" description="Nucleophile; methyl group acceptor" evidence="8">
    <location>
        <position position="143"/>
    </location>
</feature>
<dbReference type="EMBL" id="JACHOQ010000001">
    <property type="protein sequence ID" value="MBB5738835.1"/>
    <property type="molecule type" value="Genomic_DNA"/>
</dbReference>
<dbReference type="GO" id="GO:0006307">
    <property type="term" value="P:DNA alkylation repair"/>
    <property type="evidence" value="ECO:0007669"/>
    <property type="project" value="UniProtKB-UniRule"/>
</dbReference>
<gene>
    <name evidence="10" type="ORF">GGQ93_000526</name>
</gene>
<organism evidence="10 11">
    <name type="scientific">Brevundimonas aurantiaca</name>
    <dbReference type="NCBI Taxonomy" id="74316"/>
    <lineage>
        <taxon>Bacteria</taxon>
        <taxon>Pseudomonadati</taxon>
        <taxon>Pseudomonadota</taxon>
        <taxon>Alphaproteobacteria</taxon>
        <taxon>Caulobacterales</taxon>
        <taxon>Caulobacteraceae</taxon>
        <taxon>Brevundimonas</taxon>
    </lineage>
</organism>
<dbReference type="SUPFAM" id="SSF46767">
    <property type="entry name" value="Methylated DNA-protein cysteine methyltransferase, C-terminal domain"/>
    <property type="match status" value="1"/>
</dbReference>
<evidence type="ECO:0000256" key="3">
    <source>
        <dbReference type="ARBA" id="ARBA00022603"/>
    </source>
</evidence>
<evidence type="ECO:0000256" key="6">
    <source>
        <dbReference type="ARBA" id="ARBA00023204"/>
    </source>
</evidence>
<keyword evidence="4 8" id="KW-0808">Transferase</keyword>
<dbReference type="InterPro" id="IPR036388">
    <property type="entry name" value="WH-like_DNA-bd_sf"/>
</dbReference>
<evidence type="ECO:0000256" key="1">
    <source>
        <dbReference type="ARBA" id="ARBA00001286"/>
    </source>
</evidence>
<dbReference type="AlphaFoldDB" id="A0A7W9F7E1"/>
<keyword evidence="2 8" id="KW-0963">Cytoplasm</keyword>
<evidence type="ECO:0000313" key="11">
    <source>
        <dbReference type="Proteomes" id="UP000527324"/>
    </source>
</evidence>
<dbReference type="RefSeq" id="WP_183215030.1">
    <property type="nucleotide sequence ID" value="NZ_CAJFZW010000026.1"/>
</dbReference>
<comment type="catalytic activity">
    <reaction evidence="1 8">
        <text>a 4-O-methyl-thymidine in DNA + L-cysteinyl-[protein] = a thymidine in DNA + S-methyl-L-cysteinyl-[protein]</text>
        <dbReference type="Rhea" id="RHEA:53428"/>
        <dbReference type="Rhea" id="RHEA-COMP:10131"/>
        <dbReference type="Rhea" id="RHEA-COMP:10132"/>
        <dbReference type="Rhea" id="RHEA-COMP:13555"/>
        <dbReference type="Rhea" id="RHEA-COMP:13556"/>
        <dbReference type="ChEBI" id="CHEBI:29950"/>
        <dbReference type="ChEBI" id="CHEBI:82612"/>
        <dbReference type="ChEBI" id="CHEBI:137386"/>
        <dbReference type="ChEBI" id="CHEBI:137387"/>
        <dbReference type="EC" id="2.1.1.63"/>
    </reaction>
</comment>
<dbReference type="InterPro" id="IPR001497">
    <property type="entry name" value="MethylDNA_cys_MeTrfase_AS"/>
</dbReference>
<sequence length="179" mass="19119">MTEPATAASDLTLDRFASPLGEILVVTDADGAVRALDFHDYEDRMRRLLHRHYGPVALRTGRAEAVRRAADAWFAGELSAFEGLEVRTGGGVFQRSVWAALRTIPAGETWTYGRLAAAVGSPRAARAVGLANGANPVAIIVPCHRVIGANGALTGYAGGVERKRWLLAHERGADRFSVA</sequence>
<dbReference type="EC" id="2.1.1.63" evidence="8"/>
<dbReference type="InterPro" id="IPR036217">
    <property type="entry name" value="MethylDNA_cys_MeTrfase_DNAb"/>
</dbReference>
<dbReference type="GO" id="GO:0005737">
    <property type="term" value="C:cytoplasm"/>
    <property type="evidence" value="ECO:0007669"/>
    <property type="project" value="UniProtKB-SubCell"/>
</dbReference>
<comment type="similarity">
    <text evidence="8">Belongs to the MGMT family.</text>
</comment>
<evidence type="ECO:0000256" key="8">
    <source>
        <dbReference type="HAMAP-Rule" id="MF_00772"/>
    </source>
</evidence>
<dbReference type="InterPro" id="IPR023546">
    <property type="entry name" value="MGMT"/>
</dbReference>
<comment type="miscellaneous">
    <text evidence="8">This enzyme catalyzes only one turnover and therefore is not strictly catalytic. According to one definition, an enzyme is a biocatalyst that acts repeatedly and over many reaction cycles.</text>
</comment>
<dbReference type="Gene3D" id="1.10.10.10">
    <property type="entry name" value="Winged helix-like DNA-binding domain superfamily/Winged helix DNA-binding domain"/>
    <property type="match status" value="1"/>
</dbReference>
<comment type="subcellular location">
    <subcellularLocation>
        <location evidence="8">Cytoplasm</location>
    </subcellularLocation>
</comment>
<keyword evidence="5 8" id="KW-0227">DNA damage</keyword>
<dbReference type="Proteomes" id="UP000527324">
    <property type="component" value="Unassembled WGS sequence"/>
</dbReference>
<dbReference type="NCBIfam" id="TIGR00589">
    <property type="entry name" value="ogt"/>
    <property type="match status" value="1"/>
</dbReference>
<dbReference type="PROSITE" id="PS00374">
    <property type="entry name" value="MGMT"/>
    <property type="match status" value="1"/>
</dbReference>
<dbReference type="GO" id="GO:0003908">
    <property type="term" value="F:methylated-DNA-[protein]-cysteine S-methyltransferase activity"/>
    <property type="evidence" value="ECO:0007669"/>
    <property type="project" value="UniProtKB-UniRule"/>
</dbReference>
<dbReference type="CDD" id="cd06445">
    <property type="entry name" value="ATase"/>
    <property type="match status" value="1"/>
</dbReference>
<dbReference type="FunFam" id="1.10.10.10:FF:000337">
    <property type="entry name" value="Methylated-DNA--protein-cysteine methyltransferase"/>
    <property type="match status" value="1"/>
</dbReference>
<dbReference type="InterPro" id="IPR036631">
    <property type="entry name" value="MGMT_N_sf"/>
</dbReference>
<comment type="caution">
    <text evidence="10">The sequence shown here is derived from an EMBL/GenBank/DDBJ whole genome shotgun (WGS) entry which is preliminary data.</text>
</comment>
<keyword evidence="6 8" id="KW-0234">DNA repair</keyword>
<evidence type="ECO:0000259" key="9">
    <source>
        <dbReference type="Pfam" id="PF01035"/>
    </source>
</evidence>
<dbReference type="Pfam" id="PF01035">
    <property type="entry name" value="DNA_binding_1"/>
    <property type="match status" value="1"/>
</dbReference>
<dbReference type="GO" id="GO:0032259">
    <property type="term" value="P:methylation"/>
    <property type="evidence" value="ECO:0007669"/>
    <property type="project" value="UniProtKB-KW"/>
</dbReference>
<dbReference type="PANTHER" id="PTHR10815:SF5">
    <property type="entry name" value="METHYLATED-DNA--PROTEIN-CYSTEINE METHYLTRANSFERASE"/>
    <property type="match status" value="1"/>
</dbReference>
<reference evidence="10 11" key="1">
    <citation type="submission" date="2020-08" db="EMBL/GenBank/DDBJ databases">
        <title>Genomic Encyclopedia of Type Strains, Phase IV (KMG-IV): sequencing the most valuable type-strain genomes for metagenomic binning, comparative biology and taxonomic classification.</title>
        <authorList>
            <person name="Goeker M."/>
        </authorList>
    </citation>
    <scope>NUCLEOTIDE SEQUENCE [LARGE SCALE GENOMIC DNA]</scope>
    <source>
        <strain evidence="10 11">DSM 4731</strain>
    </source>
</reference>
<keyword evidence="11" id="KW-1185">Reference proteome</keyword>
<proteinExistence type="inferred from homology"/>
<evidence type="ECO:0000313" key="10">
    <source>
        <dbReference type="EMBL" id="MBB5738835.1"/>
    </source>
</evidence>
<protein>
    <recommendedName>
        <fullName evidence="8">Methylated-DNA--protein-cysteine methyltransferase</fullName>
        <ecNumber evidence="8">2.1.1.63</ecNumber>
    </recommendedName>
    <alternativeName>
        <fullName evidence="8">6-O-methylguanine-DNA methyltransferase</fullName>
        <shortName evidence="8">MGMT</shortName>
    </alternativeName>
    <alternativeName>
        <fullName evidence="8">O-6-methylguanine-DNA-alkyltransferase</fullName>
    </alternativeName>
</protein>
<dbReference type="SUPFAM" id="SSF53155">
    <property type="entry name" value="Methylated DNA-protein cysteine methyltransferase domain"/>
    <property type="match status" value="1"/>
</dbReference>
<accession>A0A7W9F7E1</accession>
<evidence type="ECO:0000256" key="5">
    <source>
        <dbReference type="ARBA" id="ARBA00022763"/>
    </source>
</evidence>
<evidence type="ECO:0000256" key="2">
    <source>
        <dbReference type="ARBA" id="ARBA00022490"/>
    </source>
</evidence>